<evidence type="ECO:0000256" key="8">
    <source>
        <dbReference type="ARBA" id="ARBA00022833"/>
    </source>
</evidence>
<dbReference type="EMBL" id="CP091430">
    <property type="protein sequence ID" value="UVI32143.1"/>
    <property type="molecule type" value="Genomic_DNA"/>
</dbReference>
<evidence type="ECO:0000256" key="11">
    <source>
        <dbReference type="ARBA" id="ARBA00049558"/>
    </source>
</evidence>
<keyword evidence="15" id="KW-1185">Reference proteome</keyword>
<dbReference type="NCBIfam" id="TIGR01354">
    <property type="entry name" value="cyt_deam_tetra"/>
    <property type="match status" value="1"/>
</dbReference>
<keyword evidence="6 12" id="KW-0479">Metal-binding</keyword>
<evidence type="ECO:0000256" key="10">
    <source>
        <dbReference type="ARBA" id="ARBA00049252"/>
    </source>
</evidence>
<evidence type="ECO:0000256" key="3">
    <source>
        <dbReference type="ARBA" id="ARBA00006576"/>
    </source>
</evidence>
<keyword evidence="8 12" id="KW-0862">Zinc</keyword>
<dbReference type="GO" id="GO:0004126">
    <property type="term" value="F:cytidine deaminase activity"/>
    <property type="evidence" value="ECO:0007669"/>
    <property type="project" value="UniProtKB-EC"/>
</dbReference>
<dbReference type="RefSeq" id="WP_258388202.1">
    <property type="nucleotide sequence ID" value="NZ_CP091430.1"/>
</dbReference>
<sequence>MNETQQRLPEEWQALLAEAAMARKRAYAPYSGFQVGAALLDDSGQVHYGCNVENGAYGPTNCAERTAFFRAIADGRQPGSFSAIAVIGDTNEPITPCGVCRQVMIELCKPDMPVIMGNLHGDWRISTVSELLPGAFSLREGRGTAEHHESNE</sequence>
<gene>
    <name evidence="14" type="primary">cdd</name>
    <name evidence="14" type="ORF">L1F29_10135</name>
</gene>
<dbReference type="PROSITE" id="PS51747">
    <property type="entry name" value="CYT_DCMP_DEAMINASES_2"/>
    <property type="match status" value="1"/>
</dbReference>
<evidence type="ECO:0000256" key="2">
    <source>
        <dbReference type="ARBA" id="ARBA00003949"/>
    </source>
</evidence>
<evidence type="ECO:0000256" key="1">
    <source>
        <dbReference type="ARBA" id="ARBA00001947"/>
    </source>
</evidence>
<dbReference type="CDD" id="cd01283">
    <property type="entry name" value="cytidine_deaminase"/>
    <property type="match status" value="1"/>
</dbReference>
<evidence type="ECO:0000256" key="6">
    <source>
        <dbReference type="ARBA" id="ARBA00022723"/>
    </source>
</evidence>
<evidence type="ECO:0000313" key="14">
    <source>
        <dbReference type="EMBL" id="UVI32143.1"/>
    </source>
</evidence>
<organism evidence="14 15">
    <name type="scientific">Paenibacillus spongiae</name>
    <dbReference type="NCBI Taxonomy" id="2909671"/>
    <lineage>
        <taxon>Bacteria</taxon>
        <taxon>Bacillati</taxon>
        <taxon>Bacillota</taxon>
        <taxon>Bacilli</taxon>
        <taxon>Bacillales</taxon>
        <taxon>Paenibacillaceae</taxon>
        <taxon>Paenibacillus</taxon>
    </lineage>
</organism>
<evidence type="ECO:0000256" key="7">
    <source>
        <dbReference type="ARBA" id="ARBA00022801"/>
    </source>
</evidence>
<dbReference type="NCBIfam" id="NF004064">
    <property type="entry name" value="PRK05578.1"/>
    <property type="match status" value="1"/>
</dbReference>
<dbReference type="PANTHER" id="PTHR11644:SF2">
    <property type="entry name" value="CYTIDINE DEAMINASE"/>
    <property type="match status" value="1"/>
</dbReference>
<comment type="catalytic activity">
    <reaction evidence="11 12">
        <text>cytidine + H2O + H(+) = uridine + NH4(+)</text>
        <dbReference type="Rhea" id="RHEA:16069"/>
        <dbReference type="ChEBI" id="CHEBI:15377"/>
        <dbReference type="ChEBI" id="CHEBI:15378"/>
        <dbReference type="ChEBI" id="CHEBI:16704"/>
        <dbReference type="ChEBI" id="CHEBI:17562"/>
        <dbReference type="ChEBI" id="CHEBI:28938"/>
        <dbReference type="EC" id="3.5.4.5"/>
    </reaction>
</comment>
<feature type="domain" description="CMP/dCMP-type deaminase" evidence="13">
    <location>
        <begin position="10"/>
        <end position="139"/>
    </location>
</feature>
<evidence type="ECO:0000256" key="4">
    <source>
        <dbReference type="ARBA" id="ARBA00012783"/>
    </source>
</evidence>
<name>A0ABY5SIR0_9BACL</name>
<comment type="similarity">
    <text evidence="3 12">Belongs to the cytidine and deoxycytidylate deaminase family.</text>
</comment>
<evidence type="ECO:0000256" key="9">
    <source>
        <dbReference type="ARBA" id="ARBA00032005"/>
    </source>
</evidence>
<evidence type="ECO:0000313" key="15">
    <source>
        <dbReference type="Proteomes" id="UP001057877"/>
    </source>
</evidence>
<protein>
    <recommendedName>
        <fullName evidence="5 12">Cytidine deaminase</fullName>
        <ecNumber evidence="4 12">3.5.4.5</ecNumber>
    </recommendedName>
    <alternativeName>
        <fullName evidence="9 12">Cytidine aminohydrolase</fullName>
    </alternativeName>
</protein>
<dbReference type="InterPro" id="IPR016193">
    <property type="entry name" value="Cytidine_deaminase-like"/>
</dbReference>
<dbReference type="Gene3D" id="3.40.140.10">
    <property type="entry name" value="Cytidine Deaminase, domain 2"/>
    <property type="match status" value="1"/>
</dbReference>
<accession>A0ABY5SIR0</accession>
<dbReference type="InterPro" id="IPR050202">
    <property type="entry name" value="Cyt/Deoxycyt_deaminase"/>
</dbReference>
<reference evidence="14" key="1">
    <citation type="submission" date="2022-01" db="EMBL/GenBank/DDBJ databases">
        <title>Paenibacillus spongiae sp. nov., isolated from marine sponge.</title>
        <authorList>
            <person name="Li Z."/>
            <person name="Zhang M."/>
        </authorList>
    </citation>
    <scope>NUCLEOTIDE SEQUENCE</scope>
    <source>
        <strain evidence="14">PHS-Z3</strain>
    </source>
</reference>
<keyword evidence="7 12" id="KW-0378">Hydrolase</keyword>
<evidence type="ECO:0000259" key="13">
    <source>
        <dbReference type="PROSITE" id="PS51747"/>
    </source>
</evidence>
<dbReference type="Pfam" id="PF00383">
    <property type="entry name" value="dCMP_cyt_deam_1"/>
    <property type="match status" value="1"/>
</dbReference>
<comment type="cofactor">
    <cofactor evidence="1 12">
        <name>Zn(2+)</name>
        <dbReference type="ChEBI" id="CHEBI:29105"/>
    </cofactor>
</comment>
<dbReference type="InterPro" id="IPR006262">
    <property type="entry name" value="Cyt_deam_tetra"/>
</dbReference>
<comment type="catalytic activity">
    <reaction evidence="10 12">
        <text>2'-deoxycytidine + H2O + H(+) = 2'-deoxyuridine + NH4(+)</text>
        <dbReference type="Rhea" id="RHEA:13433"/>
        <dbReference type="ChEBI" id="CHEBI:15377"/>
        <dbReference type="ChEBI" id="CHEBI:15378"/>
        <dbReference type="ChEBI" id="CHEBI:15698"/>
        <dbReference type="ChEBI" id="CHEBI:16450"/>
        <dbReference type="ChEBI" id="CHEBI:28938"/>
        <dbReference type="EC" id="3.5.4.5"/>
    </reaction>
</comment>
<dbReference type="EC" id="3.5.4.5" evidence="4 12"/>
<dbReference type="SUPFAM" id="SSF53927">
    <property type="entry name" value="Cytidine deaminase-like"/>
    <property type="match status" value="1"/>
</dbReference>
<comment type="function">
    <text evidence="2 12">This enzyme scavenges exogenous and endogenous cytidine and 2'-deoxycytidine for UMP synthesis.</text>
</comment>
<evidence type="ECO:0000256" key="5">
    <source>
        <dbReference type="ARBA" id="ARBA00018266"/>
    </source>
</evidence>
<evidence type="ECO:0000256" key="12">
    <source>
        <dbReference type="RuleBase" id="RU364006"/>
    </source>
</evidence>
<proteinExistence type="inferred from homology"/>
<dbReference type="PANTHER" id="PTHR11644">
    <property type="entry name" value="CYTIDINE DEAMINASE"/>
    <property type="match status" value="1"/>
</dbReference>
<dbReference type="InterPro" id="IPR002125">
    <property type="entry name" value="CMP_dCMP_dom"/>
</dbReference>
<dbReference type="Proteomes" id="UP001057877">
    <property type="component" value="Chromosome"/>
</dbReference>